<feature type="compositionally biased region" description="Pro residues" evidence="2">
    <location>
        <begin position="31"/>
        <end position="57"/>
    </location>
</feature>
<dbReference type="PANTHER" id="PTHR45642">
    <property type="entry name" value="GDSL ESTERASE/LIPASE EXL3"/>
    <property type="match status" value="1"/>
</dbReference>
<feature type="compositionally biased region" description="Pro residues" evidence="2">
    <location>
        <begin position="110"/>
        <end position="184"/>
    </location>
</feature>
<evidence type="ECO:0000313" key="3">
    <source>
        <dbReference type="EMBL" id="OEL28599.1"/>
    </source>
</evidence>
<evidence type="ECO:0000313" key="4">
    <source>
        <dbReference type="Proteomes" id="UP000095767"/>
    </source>
</evidence>
<accession>A0A1E5VU28</accession>
<dbReference type="CDD" id="cd01837">
    <property type="entry name" value="SGNH_plant_lipase_like"/>
    <property type="match status" value="1"/>
</dbReference>
<sequence length="498" mass="53182">LGAPLPSPPLPPPRIGVPCRAPLLPPTRTGAPPPIPPPLPPPPLGAPLPSPLPPPRIGVPSRAPLFPPTRTGAPPPIPPPLSPPPLGALIPTPLPTPRLGRLGAPIATSLPPPQLGAPPRAPLLPPPRTGTPAPSPRLPPPRLGAPLPTPIIPPPQQGSPPTPLLPPPQVVAPPSRPPPVVPPGGPKVPALIAFGDSIVDTGNNNYLMTIVKANFPPYGREYPGHKATGRFSNGKITVDFIASALGLKETLPPYLNKNLTLEDLKTGVSFASAGSGYNNATCKTSSTMTIERQLQLFAEYKAKVGTIPERALYIVCSGSNDIVEHFTFADSMSSPEYADMMAQRAIAFVERLIGEGARQIALTGAPPVGCVPSQRRMAGGVRSQCATDRNQLALMFNRKVSQEVAKLTGRYRGVNIFYVDLYSILADVVQRYKDLGFKNDKDSCCGFVGLAVGPLCNMGSHLCMDPSQYVFWDSYHPTERAYKIMIDEFVRRYMRYIH</sequence>
<dbReference type="AlphaFoldDB" id="A0A1E5VU28"/>
<dbReference type="InterPro" id="IPR050592">
    <property type="entry name" value="GDSL_lipolytic_enzyme"/>
</dbReference>
<comment type="similarity">
    <text evidence="1">Belongs to the 'GDSL' lipolytic enzyme family.</text>
</comment>
<reference evidence="3 4" key="1">
    <citation type="submission" date="2016-09" db="EMBL/GenBank/DDBJ databases">
        <title>The draft genome of Dichanthelium oligosanthes: A C3 panicoid grass species.</title>
        <authorList>
            <person name="Studer A.J."/>
            <person name="Schnable J.C."/>
            <person name="Brutnell T.P."/>
        </authorList>
    </citation>
    <scope>NUCLEOTIDE SEQUENCE [LARGE SCALE GENOMIC DNA]</scope>
    <source>
        <strain evidence="4">cv. Kellogg 1175</strain>
        <tissue evidence="3">Leaf</tissue>
    </source>
</reference>
<feature type="non-terminal residue" evidence="3">
    <location>
        <position position="1"/>
    </location>
</feature>
<feature type="region of interest" description="Disordered" evidence="2">
    <location>
        <begin position="1"/>
        <end position="184"/>
    </location>
</feature>
<dbReference type="Gene3D" id="3.40.50.1110">
    <property type="entry name" value="SGNH hydrolase"/>
    <property type="match status" value="1"/>
</dbReference>
<organism evidence="3 4">
    <name type="scientific">Dichanthelium oligosanthes</name>
    <dbReference type="NCBI Taxonomy" id="888268"/>
    <lineage>
        <taxon>Eukaryota</taxon>
        <taxon>Viridiplantae</taxon>
        <taxon>Streptophyta</taxon>
        <taxon>Embryophyta</taxon>
        <taxon>Tracheophyta</taxon>
        <taxon>Spermatophyta</taxon>
        <taxon>Magnoliopsida</taxon>
        <taxon>Liliopsida</taxon>
        <taxon>Poales</taxon>
        <taxon>Poaceae</taxon>
        <taxon>PACMAD clade</taxon>
        <taxon>Panicoideae</taxon>
        <taxon>Panicodae</taxon>
        <taxon>Paniceae</taxon>
        <taxon>Dichantheliinae</taxon>
        <taxon>Dichanthelium</taxon>
    </lineage>
</organism>
<dbReference type="PANTHER" id="PTHR45642:SF17">
    <property type="entry name" value="GDSL-LIKE LIPASE_ACYLHYDROLASE FAMILY PROTEIN, EXPRESSED"/>
    <property type="match status" value="1"/>
</dbReference>
<evidence type="ECO:0000256" key="1">
    <source>
        <dbReference type="ARBA" id="ARBA00008668"/>
    </source>
</evidence>
<dbReference type="InterPro" id="IPR008265">
    <property type="entry name" value="Lipase_GDSL_AS"/>
</dbReference>
<dbReference type="PROSITE" id="PS01098">
    <property type="entry name" value="LIPASE_GDSL_SER"/>
    <property type="match status" value="1"/>
</dbReference>
<gene>
    <name evidence="3" type="ORF">BAE44_0010382</name>
</gene>
<dbReference type="OrthoDB" id="1600564at2759"/>
<dbReference type="SUPFAM" id="SSF52266">
    <property type="entry name" value="SGNH hydrolase"/>
    <property type="match status" value="1"/>
</dbReference>
<dbReference type="GO" id="GO:0006629">
    <property type="term" value="P:lipid metabolic process"/>
    <property type="evidence" value="ECO:0007669"/>
    <property type="project" value="InterPro"/>
</dbReference>
<evidence type="ECO:0000256" key="2">
    <source>
        <dbReference type="SAM" id="MobiDB-lite"/>
    </source>
</evidence>
<dbReference type="InterPro" id="IPR035669">
    <property type="entry name" value="SGNH_plant_lipase-like"/>
</dbReference>
<dbReference type="InterPro" id="IPR001087">
    <property type="entry name" value="GDSL"/>
</dbReference>
<feature type="compositionally biased region" description="Pro residues" evidence="2">
    <location>
        <begin position="73"/>
        <end position="96"/>
    </location>
</feature>
<dbReference type="Proteomes" id="UP000095767">
    <property type="component" value="Unassembled WGS sequence"/>
</dbReference>
<feature type="compositionally biased region" description="Pro residues" evidence="2">
    <location>
        <begin position="1"/>
        <end position="15"/>
    </location>
</feature>
<dbReference type="EMBL" id="LWDX02029617">
    <property type="protein sequence ID" value="OEL28599.1"/>
    <property type="molecule type" value="Genomic_DNA"/>
</dbReference>
<protein>
    <submittedName>
        <fullName evidence="3">GDSL esterase/lipase EXL3</fullName>
    </submittedName>
</protein>
<proteinExistence type="inferred from homology"/>
<dbReference type="STRING" id="888268.A0A1E5VU28"/>
<keyword evidence="4" id="KW-1185">Reference proteome</keyword>
<comment type="caution">
    <text evidence="3">The sequence shown here is derived from an EMBL/GenBank/DDBJ whole genome shotgun (WGS) entry which is preliminary data.</text>
</comment>
<feature type="compositionally biased region" description="Low complexity" evidence="2">
    <location>
        <begin position="97"/>
        <end position="109"/>
    </location>
</feature>
<name>A0A1E5VU28_9POAL</name>
<dbReference type="Pfam" id="PF00657">
    <property type="entry name" value="Lipase_GDSL"/>
    <property type="match status" value="1"/>
</dbReference>
<dbReference type="GO" id="GO:0016298">
    <property type="term" value="F:lipase activity"/>
    <property type="evidence" value="ECO:0007669"/>
    <property type="project" value="InterPro"/>
</dbReference>
<dbReference type="InterPro" id="IPR036514">
    <property type="entry name" value="SGNH_hydro_sf"/>
</dbReference>